<feature type="compositionally biased region" description="Low complexity" evidence="2">
    <location>
        <begin position="62"/>
        <end position="73"/>
    </location>
</feature>
<comment type="similarity">
    <text evidence="1">Belongs to the CapA family.</text>
</comment>
<evidence type="ECO:0000313" key="6">
    <source>
        <dbReference type="Proteomes" id="UP000502677"/>
    </source>
</evidence>
<keyword evidence="3" id="KW-1133">Transmembrane helix</keyword>
<feature type="domain" description="Capsule synthesis protein CapA" evidence="4">
    <location>
        <begin position="95"/>
        <end position="340"/>
    </location>
</feature>
<protein>
    <submittedName>
        <fullName evidence="5">CapA family protein</fullName>
    </submittedName>
</protein>
<dbReference type="PANTHER" id="PTHR33393:SF12">
    <property type="entry name" value="CAPSULE BIOSYNTHESIS PROTEIN CAPA"/>
    <property type="match status" value="1"/>
</dbReference>
<reference evidence="5 6" key="1">
    <citation type="submission" date="2020-03" db="EMBL/GenBank/DDBJ databases">
        <title>Leucobacter sp. nov., isolated from beetles.</title>
        <authorList>
            <person name="Hyun D.-W."/>
            <person name="Bae J.-W."/>
        </authorList>
    </citation>
    <scope>NUCLEOTIDE SEQUENCE [LARGE SCALE GENOMIC DNA]</scope>
    <source>
        <strain evidence="5 6">HDW9C</strain>
    </source>
</reference>
<proteinExistence type="inferred from homology"/>
<keyword evidence="3" id="KW-0812">Transmembrane</keyword>
<evidence type="ECO:0000256" key="2">
    <source>
        <dbReference type="SAM" id="MobiDB-lite"/>
    </source>
</evidence>
<dbReference type="EMBL" id="CP049863">
    <property type="protein sequence ID" value="QIK62748.1"/>
    <property type="molecule type" value="Genomic_DNA"/>
</dbReference>
<accession>A0A6G7XEE7</accession>
<dbReference type="InterPro" id="IPR052169">
    <property type="entry name" value="CW_Biosynth-Accessory"/>
</dbReference>
<dbReference type="RefSeq" id="WP_166290086.1">
    <property type="nucleotide sequence ID" value="NZ_CP049863.1"/>
</dbReference>
<organism evidence="5 6">
    <name type="scientific">Leucobacter viscericola</name>
    <dbReference type="NCBI Taxonomy" id="2714935"/>
    <lineage>
        <taxon>Bacteria</taxon>
        <taxon>Bacillati</taxon>
        <taxon>Actinomycetota</taxon>
        <taxon>Actinomycetes</taxon>
        <taxon>Micrococcales</taxon>
        <taxon>Microbacteriaceae</taxon>
        <taxon>Leucobacter</taxon>
    </lineage>
</organism>
<gene>
    <name evidence="5" type="ORF">G7068_05705</name>
</gene>
<feature type="transmembrane region" description="Helical" evidence="3">
    <location>
        <begin position="35"/>
        <end position="57"/>
    </location>
</feature>
<dbReference type="AlphaFoldDB" id="A0A6G7XEE7"/>
<keyword evidence="3" id="KW-0472">Membrane</keyword>
<dbReference type="SMART" id="SM00854">
    <property type="entry name" value="PGA_cap"/>
    <property type="match status" value="1"/>
</dbReference>
<dbReference type="Gene3D" id="3.60.21.10">
    <property type="match status" value="1"/>
</dbReference>
<dbReference type="SUPFAM" id="SSF56300">
    <property type="entry name" value="Metallo-dependent phosphatases"/>
    <property type="match status" value="1"/>
</dbReference>
<evidence type="ECO:0000256" key="1">
    <source>
        <dbReference type="ARBA" id="ARBA00005662"/>
    </source>
</evidence>
<dbReference type="KEGG" id="lvi:G7068_05705"/>
<dbReference type="PANTHER" id="PTHR33393">
    <property type="entry name" value="POLYGLUTAMINE SYNTHESIS ACCESSORY PROTEIN RV0574C-RELATED"/>
    <property type="match status" value="1"/>
</dbReference>
<sequence>MVDQDQPGANNTPAEGAPDPHPQTKPSRMSRRTKILIGAGAALVLILAAGGTAFALLNTGTSEPTTTAATKSPSPKPATTPTPTPTTPAGPKPVKVIAMGDMLPHDSVNANALQADGSYNYAPFFEGIKPELDAADLTFCNLEVPTAGVDFGISGYPTFNAPTEFARDLHGAAGCDLVNTATNHTADKGTAGIAATRNAWDALQPSFVSGANRSAEEQQVVPVVEKDGIRIALVSFAEYSNAPIDDVSLNLMSNDALVQQLMAKARETADVVIVSAHWGTEDSHEVNDQQRGFAQKVADLGADVIIGTGPHVLQPTTWLNRADGGKTLVWYSIGNMLNTQLTLDQRTGVIAGFELTKDGDTVQVTKPTAVLTYMHYDWTPAQEAANDLLARNNLSITPLAGADELLARTTFGVSAAQQVEASSAILGPDVTVLPK</sequence>
<dbReference type="InterPro" id="IPR019079">
    <property type="entry name" value="Capsule_synth_CapA"/>
</dbReference>
<feature type="compositionally biased region" description="Pro residues" evidence="2">
    <location>
        <begin position="74"/>
        <end position="91"/>
    </location>
</feature>
<evidence type="ECO:0000256" key="3">
    <source>
        <dbReference type="SAM" id="Phobius"/>
    </source>
</evidence>
<dbReference type="Proteomes" id="UP000502677">
    <property type="component" value="Chromosome"/>
</dbReference>
<feature type="region of interest" description="Disordered" evidence="2">
    <location>
        <begin position="62"/>
        <end position="92"/>
    </location>
</feature>
<evidence type="ECO:0000313" key="5">
    <source>
        <dbReference type="EMBL" id="QIK62748.1"/>
    </source>
</evidence>
<dbReference type="CDD" id="cd07381">
    <property type="entry name" value="MPP_CapA"/>
    <property type="match status" value="1"/>
</dbReference>
<dbReference type="Pfam" id="PF09587">
    <property type="entry name" value="PGA_cap"/>
    <property type="match status" value="1"/>
</dbReference>
<evidence type="ECO:0000259" key="4">
    <source>
        <dbReference type="SMART" id="SM00854"/>
    </source>
</evidence>
<dbReference type="InterPro" id="IPR029052">
    <property type="entry name" value="Metallo-depent_PP-like"/>
</dbReference>
<feature type="region of interest" description="Disordered" evidence="2">
    <location>
        <begin position="1"/>
        <end position="29"/>
    </location>
</feature>
<keyword evidence="6" id="KW-1185">Reference proteome</keyword>
<name>A0A6G7XEE7_9MICO</name>